<reference evidence="1" key="1">
    <citation type="submission" date="2014-05" db="EMBL/GenBank/DDBJ databases">
        <authorList>
            <person name="Chronopoulou M."/>
        </authorList>
    </citation>
    <scope>NUCLEOTIDE SEQUENCE</scope>
    <source>
        <tissue evidence="1">Whole organism</tissue>
    </source>
</reference>
<sequence>KIPVTDSLKNQFYDRQLSGLFLMIHFCKVPPILSTYPNSLKYWF</sequence>
<dbReference type="EMBL" id="HACA01007968">
    <property type="protein sequence ID" value="CDW25329.1"/>
    <property type="molecule type" value="Transcribed_RNA"/>
</dbReference>
<feature type="non-terminal residue" evidence="1">
    <location>
        <position position="1"/>
    </location>
</feature>
<organism evidence="1">
    <name type="scientific">Lepeophtheirus salmonis</name>
    <name type="common">Salmon louse</name>
    <name type="synonym">Caligus salmonis</name>
    <dbReference type="NCBI Taxonomy" id="72036"/>
    <lineage>
        <taxon>Eukaryota</taxon>
        <taxon>Metazoa</taxon>
        <taxon>Ecdysozoa</taxon>
        <taxon>Arthropoda</taxon>
        <taxon>Crustacea</taxon>
        <taxon>Multicrustacea</taxon>
        <taxon>Hexanauplia</taxon>
        <taxon>Copepoda</taxon>
        <taxon>Siphonostomatoida</taxon>
        <taxon>Caligidae</taxon>
        <taxon>Lepeophtheirus</taxon>
    </lineage>
</organism>
<proteinExistence type="predicted"/>
<accession>A0A0K2THA1</accession>
<name>A0A0K2THA1_LEPSM</name>
<dbReference type="AlphaFoldDB" id="A0A0K2THA1"/>
<evidence type="ECO:0000313" key="1">
    <source>
        <dbReference type="EMBL" id="CDW25329.1"/>
    </source>
</evidence>
<protein>
    <submittedName>
        <fullName evidence="1">Uncharacterized protein</fullName>
    </submittedName>
</protein>